<dbReference type="PANTHER" id="PTHR23244:SF456">
    <property type="entry name" value="MULTIPLE EPIDERMAL GROWTH FACTOR-LIKE DOMAINS PROTEIN 8"/>
    <property type="match status" value="1"/>
</dbReference>
<feature type="compositionally biased region" description="Basic residues" evidence="7">
    <location>
        <begin position="1"/>
        <end position="10"/>
    </location>
</feature>
<evidence type="ECO:0000256" key="3">
    <source>
        <dbReference type="ARBA" id="ARBA00022490"/>
    </source>
</evidence>
<comment type="caution">
    <text evidence="8">The sequence shown here is derived from an EMBL/GenBank/DDBJ whole genome shotgun (WGS) entry which is preliminary data.</text>
</comment>
<dbReference type="GO" id="GO:0061245">
    <property type="term" value="P:establishment or maintenance of bipolar cell polarity"/>
    <property type="evidence" value="ECO:0007669"/>
    <property type="project" value="TreeGrafter"/>
</dbReference>
<feature type="coiled-coil region" evidence="6">
    <location>
        <begin position="918"/>
        <end position="1001"/>
    </location>
</feature>
<dbReference type="FunFam" id="2.120.10.80:FF:000049">
    <property type="entry name" value="Cell polarity protein (Tea1)"/>
    <property type="match status" value="1"/>
</dbReference>
<feature type="coiled-coil region" evidence="6">
    <location>
        <begin position="1173"/>
        <end position="1281"/>
    </location>
</feature>
<reference evidence="8" key="1">
    <citation type="submission" date="2016-06" db="EMBL/GenBank/DDBJ databases">
        <title>Draft Genome sequence of the fungus Inonotus baumii.</title>
        <authorList>
            <person name="Zhu H."/>
            <person name="Lin W."/>
        </authorList>
    </citation>
    <scope>NUCLEOTIDE SEQUENCE</scope>
    <source>
        <strain evidence="8">821</strain>
    </source>
</reference>
<feature type="compositionally biased region" description="Basic and acidic residues" evidence="7">
    <location>
        <begin position="1428"/>
        <end position="1439"/>
    </location>
</feature>
<dbReference type="OrthoDB" id="45365at2759"/>
<evidence type="ECO:0000256" key="2">
    <source>
        <dbReference type="ARBA" id="ARBA00022441"/>
    </source>
</evidence>
<feature type="region of interest" description="Disordered" evidence="7">
    <location>
        <begin position="451"/>
        <end position="678"/>
    </location>
</feature>
<feature type="compositionally biased region" description="Pro residues" evidence="7">
    <location>
        <begin position="121"/>
        <end position="143"/>
    </location>
</feature>
<keyword evidence="9" id="KW-1185">Reference proteome</keyword>
<comment type="subcellular location">
    <subcellularLocation>
        <location evidence="1">Cytoplasm</location>
    </subcellularLocation>
</comment>
<feature type="region of interest" description="Disordered" evidence="7">
    <location>
        <begin position="717"/>
        <end position="741"/>
    </location>
</feature>
<organism evidence="8 9">
    <name type="scientific">Sanghuangporus baumii</name>
    <name type="common">Phellinus baumii</name>
    <dbReference type="NCBI Taxonomy" id="108892"/>
    <lineage>
        <taxon>Eukaryota</taxon>
        <taxon>Fungi</taxon>
        <taxon>Dikarya</taxon>
        <taxon>Basidiomycota</taxon>
        <taxon>Agaricomycotina</taxon>
        <taxon>Agaricomycetes</taxon>
        <taxon>Hymenochaetales</taxon>
        <taxon>Hymenochaetaceae</taxon>
        <taxon>Sanghuangporus</taxon>
    </lineage>
</organism>
<feature type="compositionally biased region" description="Basic and acidic residues" evidence="7">
    <location>
        <begin position="554"/>
        <end position="565"/>
    </location>
</feature>
<dbReference type="PANTHER" id="PTHR23244">
    <property type="entry name" value="KELCH REPEAT DOMAIN"/>
    <property type="match status" value="1"/>
</dbReference>
<evidence type="ECO:0000313" key="9">
    <source>
        <dbReference type="Proteomes" id="UP000757232"/>
    </source>
</evidence>
<evidence type="ECO:0000256" key="1">
    <source>
        <dbReference type="ARBA" id="ARBA00004496"/>
    </source>
</evidence>
<gene>
    <name evidence="8" type="ORF">A7U60_g4987</name>
</gene>
<keyword evidence="4" id="KW-0677">Repeat</keyword>
<dbReference type="EMBL" id="LNZH02000187">
    <property type="protein sequence ID" value="OCB87853.1"/>
    <property type="molecule type" value="Genomic_DNA"/>
</dbReference>
<feature type="coiled-coil region" evidence="6">
    <location>
        <begin position="766"/>
        <end position="889"/>
    </location>
</feature>
<feature type="compositionally biased region" description="Polar residues" evidence="7">
    <location>
        <begin position="620"/>
        <end position="643"/>
    </location>
</feature>
<dbReference type="Gene3D" id="2.120.10.80">
    <property type="entry name" value="Kelch-type beta propeller"/>
    <property type="match status" value="2"/>
</dbReference>
<dbReference type="GO" id="GO:0051285">
    <property type="term" value="C:cell cortex of cell tip"/>
    <property type="evidence" value="ECO:0007669"/>
    <property type="project" value="TreeGrafter"/>
</dbReference>
<feature type="compositionally biased region" description="Low complexity" evidence="7">
    <location>
        <begin position="93"/>
        <end position="110"/>
    </location>
</feature>
<dbReference type="Proteomes" id="UP000757232">
    <property type="component" value="Unassembled WGS sequence"/>
</dbReference>
<feature type="compositionally biased region" description="Polar residues" evidence="7">
    <location>
        <begin position="11"/>
        <end position="28"/>
    </location>
</feature>
<feature type="coiled-coil region" evidence="6">
    <location>
        <begin position="1031"/>
        <end position="1128"/>
    </location>
</feature>
<feature type="region of interest" description="Disordered" evidence="7">
    <location>
        <begin position="1428"/>
        <end position="1451"/>
    </location>
</feature>
<feature type="region of interest" description="Disordered" evidence="7">
    <location>
        <begin position="1"/>
        <end position="145"/>
    </location>
</feature>
<feature type="compositionally biased region" description="Acidic residues" evidence="7">
    <location>
        <begin position="721"/>
        <end position="738"/>
    </location>
</feature>
<feature type="coiled-coil region" evidence="6">
    <location>
        <begin position="1311"/>
        <end position="1420"/>
    </location>
</feature>
<accession>A0A9Q5HXJ5</accession>
<dbReference type="InterPro" id="IPR015915">
    <property type="entry name" value="Kelch-typ_b-propeller"/>
</dbReference>
<name>A0A9Q5HXJ5_SANBA</name>
<feature type="compositionally biased region" description="Basic and acidic residues" evidence="7">
    <location>
        <begin position="575"/>
        <end position="588"/>
    </location>
</feature>
<dbReference type="Gene3D" id="1.20.5.170">
    <property type="match status" value="1"/>
</dbReference>
<evidence type="ECO:0000313" key="8">
    <source>
        <dbReference type="EMBL" id="OCB87853.1"/>
    </source>
</evidence>
<evidence type="ECO:0000256" key="6">
    <source>
        <dbReference type="SAM" id="Coils"/>
    </source>
</evidence>
<keyword evidence="2" id="KW-0880">Kelch repeat</keyword>
<keyword evidence="5 6" id="KW-0175">Coiled coil</keyword>
<evidence type="ECO:0000256" key="4">
    <source>
        <dbReference type="ARBA" id="ARBA00022737"/>
    </source>
</evidence>
<feature type="region of interest" description="Disordered" evidence="7">
    <location>
        <begin position="1468"/>
        <end position="1493"/>
    </location>
</feature>
<feature type="compositionally biased region" description="Basic and acidic residues" evidence="7">
    <location>
        <begin position="1474"/>
        <end position="1493"/>
    </location>
</feature>
<protein>
    <submittedName>
        <fullName evidence="8">Uncharacterized protein</fullName>
    </submittedName>
</protein>
<sequence>MSFFSRKRQTTSHAPSSSAQVTVGQSASQALAQTREAAERQALAQQQQQAQQQAQLQAQTQTQQQQQQMSRERELASSFSSQTPRDQRDANGQTPQPNSSSPSSGPAKQPAYPWSTRRLLLPPPTVLPKPGIAPPTSPSPSPFPRYGHSLPAVATQAGELLLFGGLVKDTVRNDLYSMNTRELSATLVQTAGEVPSPRVGHASALVSSVLIVWGGDTKSDGRPYVSDTQDDGLYLLNLVTREWTRVAITGPAPVGRYGHAVAMVGTRFYVFGGQVDGEFLNDLWAFDLNTLRNRAAWELIKPSSNEGPARRTGHTCITYGDRIIMFGGTDSQYHYNDTWSFDTNTRQWTELNCIGFIPSPREGHAAALVNDVIYIFGGRGVDGNDLGDLAAFKISNQRWYMFQNMGPAPTVRSGHRMAAVGTRVFVLGGESSSSGPSDDPTIIHVLDTKHIKYPEPNKPPPAEAQGTITARRPSVSTGQSPQPSPPSQHTMPNGAVQRAMSPTSRPPPDAEELRRAISPSGTRPAAGGKPLNGIPPGASYGNATDVKGKSPMFPREEGDELHTGSDEDDYDIVENDVRERAMSPEGRSKSPTRQDPSLLARSLSPQQMQGEAYLPLANAGGSQSPPNMASFAMQRSAQRTRTPSPIVDRTRPSEVHSQAERSSPNVMNGHVRPGSTGNITADLIRDLKIKEAEVEALKKREQWMKAALRKATNAGFSYSDGELDLNDEPDRESPSSDEPDVKGLASMIMRLKQDHARVQSDFAAQVRNASERCQELERIQNAAVQEAAFYRARLAATENNASDEASRVERQRIAELERQVSVLARERTEQAKQIAELSSTVTLQKRIAEQAETRAAESARRSDALQEKYDQTLQEHADLQDQHRETESSLRDYGERLLDHAARVGLLEAERSALDTRMEELTASKEHHIRALEQARAAITASSARMEELEAQWRQARDQVVQLESDLTETRIELEARTAEAESLRQRLTDAENSWAKSREEADRLRALTTGGLGELLDMHRDLKSDEDRALRGHEERLQAMDMEAASLRKMLKEAGQRVDAAQQELLRTTNHARDVEKEHHSQRTQLNGIRVQLQSVVSEVGKLRKDLAAKESELQEKTQQATNAELRLAMFRNYFAEHGEVIDEDDLRTKIGEAPARVVELENKLSARMRIQESMEKDLDDAIRRRDELEQQVKKLGSQLEQLRANHSPSSSKGEDWENRALEAEQKLVETEQTYKAKLQQLEDDYQVAVKYVKGTEKMMRRMKEESNKQKALNSSLQTELEARGGTSAELSSRIRAVNGRNTPLSDDGYDSLRVQLGDAQRQNQRLTSENRDLRRRMDSLEQEIENLRNNLVASQREADERLSHVEDLEQDIERLESALAVARGGNDESALERLALENAALKRENEQLSQKIDLLLEDDQSAFGRDRPLSEISERRASNSSSAENDLAYQHLSNELDDWQRQLASSMSARRPLSDMEDRLLGAHERTRSRS</sequence>
<feature type="compositionally biased region" description="Basic and acidic residues" evidence="7">
    <location>
        <begin position="648"/>
        <end position="659"/>
    </location>
</feature>
<proteinExistence type="predicted"/>
<feature type="compositionally biased region" description="Low complexity" evidence="7">
    <location>
        <begin position="29"/>
        <end position="68"/>
    </location>
</feature>
<keyword evidence="3" id="KW-0963">Cytoplasm</keyword>
<evidence type="ECO:0000256" key="5">
    <source>
        <dbReference type="ARBA" id="ARBA00023054"/>
    </source>
</evidence>
<evidence type="ECO:0000256" key="7">
    <source>
        <dbReference type="SAM" id="MobiDB-lite"/>
    </source>
</evidence>
<dbReference type="Pfam" id="PF24681">
    <property type="entry name" value="Kelch_KLHDC2_KLHL20_DRC7"/>
    <property type="match status" value="1"/>
</dbReference>
<dbReference type="SUPFAM" id="SSF117281">
    <property type="entry name" value="Kelch motif"/>
    <property type="match status" value="1"/>
</dbReference>